<dbReference type="EMBL" id="CM034414">
    <property type="protein sequence ID" value="KAJ0170236.1"/>
    <property type="molecule type" value="Genomic_DNA"/>
</dbReference>
<accession>A0ACC1CFA3</accession>
<evidence type="ECO:0000313" key="2">
    <source>
        <dbReference type="Proteomes" id="UP000824533"/>
    </source>
</evidence>
<protein>
    <submittedName>
        <fullName evidence="1">Uncharacterized protein</fullName>
    </submittedName>
</protein>
<evidence type="ECO:0000313" key="1">
    <source>
        <dbReference type="EMBL" id="KAJ0170236.1"/>
    </source>
</evidence>
<comment type="caution">
    <text evidence="1">The sequence shown here is derived from an EMBL/GenBank/DDBJ whole genome shotgun (WGS) entry which is preliminary data.</text>
</comment>
<sequence length="364" mass="39440">MKMGVKCIKIIIFKALLIQALSAQPLSTNSHKCKSEPDLPDVADYSRVKRQINNLPTGSSYCNSLSTNQLNNLPGSSLYGNTGIGPFSYSNLNNCGNPKTNVPYNSLNGLSDYSSIWNNLGLSANGMKLPRSITENNIDITNYDYGGNMPINVNNAIMPGNPQTFSNMPNSITQINDASTYNYNTGMDSSFIPNSNCMSNNIIAYNNNNYNTGTCTPMAQYCNYGNIPCATNAFNNMPYSKCLSMNNNTPFTSKIMSSSMPGINKAFSNFGNMAANNQLQTNSPNNLLTSMTKTTGTCNTGVYNNLLNKNLKMALQLPVGNSANVCGCVEPSMQTFNFGEFGTMPMFNSSPVTGISEPYTVLNC</sequence>
<keyword evidence="2" id="KW-1185">Reference proteome</keyword>
<gene>
    <name evidence="1" type="ORF">K1T71_014164</name>
</gene>
<proteinExistence type="predicted"/>
<organism evidence="1 2">
    <name type="scientific">Dendrolimus kikuchii</name>
    <dbReference type="NCBI Taxonomy" id="765133"/>
    <lineage>
        <taxon>Eukaryota</taxon>
        <taxon>Metazoa</taxon>
        <taxon>Ecdysozoa</taxon>
        <taxon>Arthropoda</taxon>
        <taxon>Hexapoda</taxon>
        <taxon>Insecta</taxon>
        <taxon>Pterygota</taxon>
        <taxon>Neoptera</taxon>
        <taxon>Endopterygota</taxon>
        <taxon>Lepidoptera</taxon>
        <taxon>Glossata</taxon>
        <taxon>Ditrysia</taxon>
        <taxon>Bombycoidea</taxon>
        <taxon>Lasiocampidae</taxon>
        <taxon>Dendrolimus</taxon>
    </lineage>
</organism>
<name>A0ACC1CFA3_9NEOP</name>
<dbReference type="Proteomes" id="UP000824533">
    <property type="component" value="Linkage Group LG28"/>
</dbReference>
<reference evidence="1 2" key="1">
    <citation type="journal article" date="2021" name="Front. Genet.">
        <title>Chromosome-Level Genome Assembly Reveals Significant Gene Expansion in the Toll and IMD Signaling Pathways of Dendrolimus kikuchii.</title>
        <authorList>
            <person name="Zhou J."/>
            <person name="Wu P."/>
            <person name="Xiong Z."/>
            <person name="Liu N."/>
            <person name="Zhao N."/>
            <person name="Ji M."/>
            <person name="Qiu Y."/>
            <person name="Yang B."/>
        </authorList>
    </citation>
    <scope>NUCLEOTIDE SEQUENCE [LARGE SCALE GENOMIC DNA]</scope>
    <source>
        <strain evidence="1">Ann1</strain>
    </source>
</reference>